<name>A0A1V9GVL7_9XANT</name>
<dbReference type="STRING" id="1437877.GCA_001564415_01963"/>
<dbReference type="EMBL" id="JPYI02000099">
    <property type="protein sequence ID" value="OQP74674.1"/>
    <property type="molecule type" value="Genomic_DNA"/>
</dbReference>
<accession>A0A1V9GVL7</accession>
<dbReference type="AlphaFoldDB" id="A0A1V9GVL7"/>
<evidence type="ECO:0000313" key="3">
    <source>
        <dbReference type="Proteomes" id="UP000050546"/>
    </source>
</evidence>
<proteinExistence type="predicted"/>
<gene>
    <name evidence="2" type="ORF">IM53_021140</name>
</gene>
<evidence type="ECO:0000313" key="2">
    <source>
        <dbReference type="EMBL" id="OQP74674.1"/>
    </source>
</evidence>
<dbReference type="GeneID" id="93992342"/>
<organism evidence="2 3">
    <name type="scientific">Xanthomonas phaseoli pv. dieffenbachiae</name>
    <dbReference type="NCBI Taxonomy" id="92828"/>
    <lineage>
        <taxon>Bacteria</taxon>
        <taxon>Pseudomonadati</taxon>
        <taxon>Pseudomonadota</taxon>
        <taxon>Gammaproteobacteria</taxon>
        <taxon>Lysobacterales</taxon>
        <taxon>Lysobacteraceae</taxon>
        <taxon>Xanthomonas</taxon>
    </lineage>
</organism>
<dbReference type="RefSeq" id="WP_057678522.1">
    <property type="nucleotide sequence ID" value="NZ_CP041380.1"/>
</dbReference>
<dbReference type="Proteomes" id="UP000050546">
    <property type="component" value="Unassembled WGS sequence"/>
</dbReference>
<reference evidence="2 3" key="1">
    <citation type="journal article" date="2016" name="Plant Pathol.">
        <title>Genetic characterization of strains named as Xanthomonas axonopodis pv. dieffenbachiae leads to a taxonomic revision of the X. axonopodis species complex.</title>
        <authorList>
            <person name="Constantin E.C."/>
            <person name="Cleenwerck I."/>
            <person name="Maes M."/>
            <person name="Baeyen S."/>
            <person name="Van Malderghem C."/>
            <person name="De Vos P."/>
            <person name="Cottyn B."/>
        </authorList>
    </citation>
    <scope>NUCLEOTIDE SEQUENCE [LARGE SCALE GENOMIC DNA]</scope>
    <source>
        <strain evidence="2 3">LMG 25940</strain>
    </source>
</reference>
<comment type="caution">
    <text evidence="2">The sequence shown here is derived from an EMBL/GenBank/DDBJ whole genome shotgun (WGS) entry which is preliminary data.</text>
</comment>
<sequence>MQSKDVQARDADGDPIYQKNPHPKQAYRVTMTIEDAPGPFGVVSGTAFYDMKNRDECAPFDPALGMSTKPKEDAIPVAFHRVDDTAYMAMVYTDGMIDADYYGKGICHWEFGGIGVSLKATGSSGETAFAPSLERKYFDELSQKTTFFWLGGYPKSKLEGYVDFGEELAEKYAEPNRSNLFRITLSAERVAP</sequence>
<feature type="region of interest" description="Disordered" evidence="1">
    <location>
        <begin position="1"/>
        <end position="24"/>
    </location>
</feature>
<reference evidence="3" key="2">
    <citation type="journal article" date="2017" name="Plant Pathol.">
        <title>Pathogenicity and virulence gene content of Xanthomonas strains infecting Araceae, formerly known as Xanthomonas axonopodis pv. dieffenbachiae.</title>
        <authorList>
            <person name="Constantin E.C."/>
            <person name="Haegeman A."/>
            <person name="Van Vaerenbergh J."/>
            <person name="Baeyen S."/>
            <person name="Van Malderghem C."/>
            <person name="Maes M."/>
            <person name="Cottyn B."/>
        </authorList>
    </citation>
    <scope>NUCLEOTIDE SEQUENCE [LARGE SCALE GENOMIC DNA]</scope>
    <source>
        <strain evidence="3">LMG 25940</strain>
    </source>
</reference>
<evidence type="ECO:0000256" key="1">
    <source>
        <dbReference type="SAM" id="MobiDB-lite"/>
    </source>
</evidence>
<feature type="compositionally biased region" description="Basic and acidic residues" evidence="1">
    <location>
        <begin position="1"/>
        <end position="12"/>
    </location>
</feature>
<protein>
    <submittedName>
        <fullName evidence="2">Uncharacterized protein</fullName>
    </submittedName>
</protein>